<dbReference type="AlphaFoldDB" id="A0A645HJ68"/>
<proteinExistence type="predicted"/>
<dbReference type="EMBL" id="VSSQ01094651">
    <property type="protein sequence ID" value="MPN39058.1"/>
    <property type="molecule type" value="Genomic_DNA"/>
</dbReference>
<sequence>MEKAELISFLHDEEGWDRDEILTDSVLEILEDAGAPTMGADELSVSDEGREIMVLQDFADRLFEKILDGICNVIATA</sequence>
<reference evidence="1" key="1">
    <citation type="submission" date="2019-08" db="EMBL/GenBank/DDBJ databases">
        <authorList>
            <person name="Kucharzyk K."/>
            <person name="Murdoch R.W."/>
            <person name="Higgins S."/>
            <person name="Loffler F."/>
        </authorList>
    </citation>
    <scope>NUCLEOTIDE SEQUENCE</scope>
</reference>
<organism evidence="1">
    <name type="scientific">bioreactor metagenome</name>
    <dbReference type="NCBI Taxonomy" id="1076179"/>
    <lineage>
        <taxon>unclassified sequences</taxon>
        <taxon>metagenomes</taxon>
        <taxon>ecological metagenomes</taxon>
    </lineage>
</organism>
<gene>
    <name evidence="1" type="ORF">SDC9_186584</name>
</gene>
<comment type="caution">
    <text evidence="1">The sequence shown here is derived from an EMBL/GenBank/DDBJ whole genome shotgun (WGS) entry which is preliminary data.</text>
</comment>
<name>A0A645HJ68_9ZZZZ</name>
<accession>A0A645HJ68</accession>
<evidence type="ECO:0000313" key="1">
    <source>
        <dbReference type="EMBL" id="MPN39058.1"/>
    </source>
</evidence>
<protein>
    <submittedName>
        <fullName evidence="1">Uncharacterized protein</fullName>
    </submittedName>
</protein>